<evidence type="ECO:0000313" key="3">
    <source>
        <dbReference type="EnsemblMetazoa" id="ASIC000965-PA"/>
    </source>
</evidence>
<organism evidence="2">
    <name type="scientific">Anopheles sinensis</name>
    <name type="common">Mosquito</name>
    <dbReference type="NCBI Taxonomy" id="74873"/>
    <lineage>
        <taxon>Eukaryota</taxon>
        <taxon>Metazoa</taxon>
        <taxon>Ecdysozoa</taxon>
        <taxon>Arthropoda</taxon>
        <taxon>Hexapoda</taxon>
        <taxon>Insecta</taxon>
        <taxon>Pterygota</taxon>
        <taxon>Neoptera</taxon>
        <taxon>Endopterygota</taxon>
        <taxon>Diptera</taxon>
        <taxon>Nematocera</taxon>
        <taxon>Culicoidea</taxon>
        <taxon>Culicidae</taxon>
        <taxon>Anophelinae</taxon>
        <taxon>Anopheles</taxon>
    </lineage>
</organism>
<evidence type="ECO:0000256" key="1">
    <source>
        <dbReference type="SAM" id="MobiDB-lite"/>
    </source>
</evidence>
<dbReference type="VEuPathDB" id="VectorBase:ASIC000965"/>
<name>A0A084VAV0_ANOSI</name>
<accession>A0A084VAV0</accession>
<protein>
    <submittedName>
        <fullName evidence="2 3">Argininosuccinate lyase</fullName>
    </submittedName>
</protein>
<sequence>MSVGDRDGFRSEEYERLGDRAPSKGPKGPKEGIHILASGQTMAGHHCWPTFLPWKRRPDRSPYGSYEVRT</sequence>
<evidence type="ECO:0000313" key="2">
    <source>
        <dbReference type="EMBL" id="KFB35094.1"/>
    </source>
</evidence>
<dbReference type="EMBL" id="ATLV01004463">
    <property type="status" value="NOT_ANNOTATED_CDS"/>
    <property type="molecule type" value="Genomic_DNA"/>
</dbReference>
<dbReference type="Proteomes" id="UP000030765">
    <property type="component" value="Unassembled WGS sequence"/>
</dbReference>
<keyword evidence="2" id="KW-0456">Lyase</keyword>
<gene>
    <name evidence="2" type="ORF">ZHAS_00000965</name>
</gene>
<feature type="region of interest" description="Disordered" evidence="1">
    <location>
        <begin position="1"/>
        <end position="33"/>
    </location>
</feature>
<dbReference type="EMBL" id="KE524214">
    <property type="protein sequence ID" value="KFB35094.1"/>
    <property type="molecule type" value="Genomic_DNA"/>
</dbReference>
<reference evidence="3" key="2">
    <citation type="submission" date="2020-05" db="UniProtKB">
        <authorList>
            <consortium name="EnsemblMetazoa"/>
        </authorList>
    </citation>
    <scope>IDENTIFICATION</scope>
</reference>
<evidence type="ECO:0000313" key="4">
    <source>
        <dbReference type="Proteomes" id="UP000030765"/>
    </source>
</evidence>
<reference evidence="2 4" key="1">
    <citation type="journal article" date="2014" name="BMC Genomics">
        <title>Genome sequence of Anopheles sinensis provides insight into genetics basis of mosquito competence for malaria parasites.</title>
        <authorList>
            <person name="Zhou D."/>
            <person name="Zhang D."/>
            <person name="Ding G."/>
            <person name="Shi L."/>
            <person name="Hou Q."/>
            <person name="Ye Y."/>
            <person name="Xu Y."/>
            <person name="Zhou H."/>
            <person name="Xiong C."/>
            <person name="Li S."/>
            <person name="Yu J."/>
            <person name="Hong S."/>
            <person name="Yu X."/>
            <person name="Zou P."/>
            <person name="Chen C."/>
            <person name="Chang X."/>
            <person name="Wang W."/>
            <person name="Lv Y."/>
            <person name="Sun Y."/>
            <person name="Ma L."/>
            <person name="Shen B."/>
            <person name="Zhu C."/>
        </authorList>
    </citation>
    <scope>NUCLEOTIDE SEQUENCE [LARGE SCALE GENOMIC DNA]</scope>
</reference>
<feature type="region of interest" description="Disordered" evidence="1">
    <location>
        <begin position="50"/>
        <end position="70"/>
    </location>
</feature>
<keyword evidence="4" id="KW-1185">Reference proteome</keyword>
<dbReference type="GO" id="GO:0016829">
    <property type="term" value="F:lyase activity"/>
    <property type="evidence" value="ECO:0007669"/>
    <property type="project" value="UniProtKB-KW"/>
</dbReference>
<dbReference type="EnsemblMetazoa" id="ASIC000965-RA">
    <property type="protein sequence ID" value="ASIC000965-PA"/>
    <property type="gene ID" value="ASIC000965"/>
</dbReference>
<dbReference type="AlphaFoldDB" id="A0A084VAV0"/>
<proteinExistence type="predicted"/>